<protein>
    <submittedName>
        <fullName evidence="1">Uncharacterized protein</fullName>
    </submittedName>
</protein>
<proteinExistence type="predicted"/>
<evidence type="ECO:0000313" key="2">
    <source>
        <dbReference type="Proteomes" id="UP001144280"/>
    </source>
</evidence>
<reference evidence="1" key="1">
    <citation type="submission" date="2022-12" db="EMBL/GenBank/DDBJ databases">
        <title>New Phytohabitans aurantiacus sp. RD004123 nov., an actinomycete isolated from soil.</title>
        <authorList>
            <person name="Triningsih D.W."/>
            <person name="Harunari E."/>
            <person name="Igarashi Y."/>
        </authorList>
    </citation>
    <scope>NUCLEOTIDE SEQUENCE</scope>
    <source>
        <strain evidence="1">RD004123</strain>
    </source>
</reference>
<dbReference type="EMBL" id="BSDI01000102">
    <property type="protein sequence ID" value="GLI03801.1"/>
    <property type="molecule type" value="Genomic_DNA"/>
</dbReference>
<dbReference type="RefSeq" id="WP_281906236.1">
    <property type="nucleotide sequence ID" value="NZ_BSDI01000102.1"/>
</dbReference>
<evidence type="ECO:0000313" key="1">
    <source>
        <dbReference type="EMBL" id="GLI03801.1"/>
    </source>
</evidence>
<comment type="caution">
    <text evidence="1">The sequence shown here is derived from an EMBL/GenBank/DDBJ whole genome shotgun (WGS) entry which is preliminary data.</text>
</comment>
<organism evidence="1 2">
    <name type="scientific">Phytohabitans aurantiacus</name>
    <dbReference type="NCBI Taxonomy" id="3016789"/>
    <lineage>
        <taxon>Bacteria</taxon>
        <taxon>Bacillati</taxon>
        <taxon>Actinomycetota</taxon>
        <taxon>Actinomycetes</taxon>
        <taxon>Micromonosporales</taxon>
        <taxon>Micromonosporaceae</taxon>
    </lineage>
</organism>
<dbReference type="Proteomes" id="UP001144280">
    <property type="component" value="Unassembled WGS sequence"/>
</dbReference>
<keyword evidence="2" id="KW-1185">Reference proteome</keyword>
<accession>A0ABQ5RDW9</accession>
<sequence>MPDPQTIRAEQERRLRFLFALYDREQAGEEFSRADQVAKNIGMDPGTWYPIGRITQALAADYLITGSEAGAELNGLYFVRLTGDGRRLVESKLAGHEPPGGSPASIGDITISGSGNQTVFNIQQNSPGATQDATQYGEITAFDKRRILEWVADVEQRAPSHGLSPDDLADVLQEVAELRAEVEKAEPDVSRLRRLGRSALRILGAGAGSLASNGLVLAGQEVFSQLGT</sequence>
<gene>
    <name evidence="1" type="ORF">Pa4123_90810</name>
</gene>
<name>A0ABQ5RDW9_9ACTN</name>